<sequence length="110" mass="11419">MTSPRDNLWVDPEHLRELADRQSRVSEDIASAAGLCAGEAAAVTRTHGVICASTSTAAAAAQAARANACAAVQTMSESFAVNLETAATKYTRTDQDAGGRIDGTMDPGHR</sequence>
<evidence type="ECO:0000313" key="2">
    <source>
        <dbReference type="Proteomes" id="UP000006072"/>
    </source>
</evidence>
<dbReference type="HOGENOM" id="CLU_173991_0_0_11"/>
<reference evidence="1 2" key="1">
    <citation type="journal article" date="2012" name="J. Bacteriol.">
        <title>Complete Genome Sequence of Mycobacterium vaccae Type Strain ATCC 25954.</title>
        <authorList>
            <person name="Ho Y.S."/>
            <person name="Adroub S.A."/>
            <person name="Abadi M."/>
            <person name="Al Alwan B."/>
            <person name="Alkhateeb R."/>
            <person name="Gao G."/>
            <person name="Ragab A."/>
            <person name="Ali S."/>
            <person name="van Soolingen D."/>
            <person name="Bitter W."/>
            <person name="Pain A."/>
            <person name="Abdallah A.M."/>
        </authorList>
    </citation>
    <scope>NUCLEOTIDE SEQUENCE [LARGE SCALE GENOMIC DNA]</scope>
    <source>
        <strain evidence="1 2">ATCC 25954</strain>
    </source>
</reference>
<gene>
    <name evidence="1" type="ORF">MVAC_28918</name>
</gene>
<proteinExistence type="predicted"/>
<dbReference type="eggNOG" id="ENOG5032451">
    <property type="taxonomic scope" value="Bacteria"/>
</dbReference>
<dbReference type="RefSeq" id="WP_003932930.1">
    <property type="nucleotide sequence ID" value="NZ_JH814697.1"/>
</dbReference>
<dbReference type="InterPro" id="IPR022536">
    <property type="entry name" value="EspC"/>
</dbReference>
<comment type="caution">
    <text evidence="1">The sequence shown here is derived from an EMBL/GenBank/DDBJ whole genome shotgun (WGS) entry which is preliminary data.</text>
</comment>
<dbReference type="GO" id="GO:0009306">
    <property type="term" value="P:protein secretion"/>
    <property type="evidence" value="ECO:0007669"/>
    <property type="project" value="InterPro"/>
</dbReference>
<evidence type="ECO:0008006" key="3">
    <source>
        <dbReference type="Google" id="ProtNLM"/>
    </source>
</evidence>
<protein>
    <recommendedName>
        <fullName evidence="3">ESX-1 secretion-associated protein</fullName>
    </recommendedName>
</protein>
<dbReference type="EMBL" id="ALQA01000119">
    <property type="protein sequence ID" value="EJZ04429.1"/>
    <property type="molecule type" value="Genomic_DNA"/>
</dbReference>
<accession>K0V0E0</accession>
<dbReference type="AlphaFoldDB" id="K0V0E0"/>
<dbReference type="Proteomes" id="UP000006072">
    <property type="component" value="Unassembled WGS sequence"/>
</dbReference>
<evidence type="ECO:0000313" key="1">
    <source>
        <dbReference type="EMBL" id="EJZ04429.1"/>
    </source>
</evidence>
<organism evidence="1 2">
    <name type="scientific">Mycolicibacterium vaccae ATCC 25954</name>
    <dbReference type="NCBI Taxonomy" id="1194972"/>
    <lineage>
        <taxon>Bacteria</taxon>
        <taxon>Bacillati</taxon>
        <taxon>Actinomycetota</taxon>
        <taxon>Actinomycetes</taxon>
        <taxon>Mycobacteriales</taxon>
        <taxon>Mycobacteriaceae</taxon>
        <taxon>Mycolicibacterium</taxon>
    </lineage>
</organism>
<dbReference type="PATRIC" id="fig|1194972.3.peg.5730"/>
<dbReference type="Pfam" id="PF10824">
    <property type="entry name" value="T7SS_ESX_EspC"/>
    <property type="match status" value="1"/>
</dbReference>
<dbReference type="Gene3D" id="1.10.287.1060">
    <property type="entry name" value="ESAT-6-like"/>
    <property type="match status" value="1"/>
</dbReference>
<keyword evidence="2" id="KW-1185">Reference proteome</keyword>
<name>K0V0E0_MYCVA</name>